<comment type="caution">
    <text evidence="2">The sequence shown here is derived from an EMBL/GenBank/DDBJ whole genome shotgun (WGS) entry which is preliminary data.</text>
</comment>
<organism evidence="2 3">
    <name type="scientific">Gossypium arboreum</name>
    <name type="common">Tree cotton</name>
    <name type="synonym">Gossypium nanking</name>
    <dbReference type="NCBI Taxonomy" id="29729"/>
    <lineage>
        <taxon>Eukaryota</taxon>
        <taxon>Viridiplantae</taxon>
        <taxon>Streptophyta</taxon>
        <taxon>Embryophyta</taxon>
        <taxon>Tracheophyta</taxon>
        <taxon>Spermatophyta</taxon>
        <taxon>Magnoliopsida</taxon>
        <taxon>eudicotyledons</taxon>
        <taxon>Gunneridae</taxon>
        <taxon>Pentapetalae</taxon>
        <taxon>rosids</taxon>
        <taxon>malvids</taxon>
        <taxon>Malvales</taxon>
        <taxon>Malvaceae</taxon>
        <taxon>Malvoideae</taxon>
        <taxon>Gossypium</taxon>
    </lineage>
</organism>
<reference evidence="2 3" key="1">
    <citation type="submission" date="2023-03" db="EMBL/GenBank/DDBJ databases">
        <title>WGS of Gossypium arboreum.</title>
        <authorList>
            <person name="Yu D."/>
        </authorList>
    </citation>
    <scope>NUCLEOTIDE SEQUENCE [LARGE SCALE GENOMIC DNA]</scope>
    <source>
        <tissue evidence="2">Leaf</tissue>
    </source>
</reference>
<keyword evidence="3" id="KW-1185">Reference proteome</keyword>
<sequence length="126" mass="14322">MDSKDKQGHKGLPISPGHEILQEAEVRVGSPTSGSDNPELGTEALTRLVRNVLEEVSETRVKEIGEMLQAGCLDFKKKRDHSSLRLEFRSMKCVKTRPNLSVCEYCKRHHSWECRRKLGTCLRYGP</sequence>
<evidence type="ECO:0000313" key="3">
    <source>
        <dbReference type="Proteomes" id="UP001358586"/>
    </source>
</evidence>
<evidence type="ECO:0000256" key="1">
    <source>
        <dbReference type="SAM" id="MobiDB-lite"/>
    </source>
</evidence>
<dbReference type="EMBL" id="JARKNE010000008">
    <property type="protein sequence ID" value="KAK5812405.1"/>
    <property type="molecule type" value="Genomic_DNA"/>
</dbReference>
<feature type="region of interest" description="Disordered" evidence="1">
    <location>
        <begin position="1"/>
        <end position="41"/>
    </location>
</feature>
<name>A0ABR0P1C4_GOSAR</name>
<dbReference type="Proteomes" id="UP001358586">
    <property type="component" value="Chromosome 8"/>
</dbReference>
<evidence type="ECO:0000313" key="2">
    <source>
        <dbReference type="EMBL" id="KAK5812405.1"/>
    </source>
</evidence>
<accession>A0ABR0P1C4</accession>
<proteinExistence type="predicted"/>
<protein>
    <submittedName>
        <fullName evidence="2">Uncharacterized protein</fullName>
    </submittedName>
</protein>
<gene>
    <name evidence="2" type="ORF">PVK06_027835</name>
</gene>